<dbReference type="RefSeq" id="WP_345324654.1">
    <property type="nucleotide sequence ID" value="NZ_BAABGA010000048.1"/>
</dbReference>
<dbReference type="EMBL" id="BAABGA010000048">
    <property type="protein sequence ID" value="GAA4459283.1"/>
    <property type="molecule type" value="Genomic_DNA"/>
</dbReference>
<protein>
    <recommendedName>
        <fullName evidence="4">Flagellar protein FlaG</fullName>
    </recommendedName>
</protein>
<name>A0ABP8N453_9BACT</name>
<feature type="compositionally biased region" description="Polar residues" evidence="1">
    <location>
        <begin position="1"/>
        <end position="13"/>
    </location>
</feature>
<proteinExistence type="predicted"/>
<evidence type="ECO:0000313" key="2">
    <source>
        <dbReference type="EMBL" id="GAA4459283.1"/>
    </source>
</evidence>
<feature type="region of interest" description="Disordered" evidence="1">
    <location>
        <begin position="1"/>
        <end position="42"/>
    </location>
</feature>
<organism evidence="2 3">
    <name type="scientific">Novipirellula rosea</name>
    <dbReference type="NCBI Taxonomy" id="1031540"/>
    <lineage>
        <taxon>Bacteria</taxon>
        <taxon>Pseudomonadati</taxon>
        <taxon>Planctomycetota</taxon>
        <taxon>Planctomycetia</taxon>
        <taxon>Pirellulales</taxon>
        <taxon>Pirellulaceae</taxon>
        <taxon>Novipirellula</taxon>
    </lineage>
</organism>
<comment type="caution">
    <text evidence="2">The sequence shown here is derived from an EMBL/GenBank/DDBJ whole genome shotgun (WGS) entry which is preliminary data.</text>
</comment>
<evidence type="ECO:0000256" key="1">
    <source>
        <dbReference type="SAM" id="MobiDB-lite"/>
    </source>
</evidence>
<dbReference type="Proteomes" id="UP001500840">
    <property type="component" value="Unassembled WGS sequence"/>
</dbReference>
<evidence type="ECO:0000313" key="3">
    <source>
        <dbReference type="Proteomes" id="UP001500840"/>
    </source>
</evidence>
<evidence type="ECO:0008006" key="4">
    <source>
        <dbReference type="Google" id="ProtNLM"/>
    </source>
</evidence>
<accession>A0ABP8N453</accession>
<sequence>MNGSHSAPTPNNDEQPDDDESVIESQITEKSRPRGGNVTNDVDSQQMAQFVTTIKNAEQQVGEHIITALQHEDTVAVITTVVIGDDGQQRVVSAALNPARMQQVQELLQAASDEREDEEPCVGFHCLVKPKQAS</sequence>
<reference evidence="3" key="1">
    <citation type="journal article" date="2019" name="Int. J. Syst. Evol. Microbiol.">
        <title>The Global Catalogue of Microorganisms (GCM) 10K type strain sequencing project: providing services to taxonomists for standard genome sequencing and annotation.</title>
        <authorList>
            <consortium name="The Broad Institute Genomics Platform"/>
            <consortium name="The Broad Institute Genome Sequencing Center for Infectious Disease"/>
            <person name="Wu L."/>
            <person name="Ma J."/>
        </authorList>
    </citation>
    <scope>NUCLEOTIDE SEQUENCE [LARGE SCALE GENOMIC DNA]</scope>
    <source>
        <strain evidence="3">JCM 17759</strain>
    </source>
</reference>
<keyword evidence="3" id="KW-1185">Reference proteome</keyword>
<gene>
    <name evidence="2" type="ORF">GCM10023156_38590</name>
</gene>